<evidence type="ECO:0000313" key="18">
    <source>
        <dbReference type="EMBL" id="CCH73837.1"/>
    </source>
</evidence>
<dbReference type="GO" id="GO:0140078">
    <property type="term" value="F:class I DNA-(apurinic or apyrimidinic site) endonuclease activity"/>
    <property type="evidence" value="ECO:0007669"/>
    <property type="project" value="UniProtKB-EC"/>
</dbReference>
<feature type="domain" description="Formamidopyrimidine-DNA glycosylase catalytic" evidence="17">
    <location>
        <begin position="2"/>
        <end position="131"/>
    </location>
</feature>
<dbReference type="RefSeq" id="WP_048699446.1">
    <property type="nucleotide sequence ID" value="NZ_HG764815.1"/>
</dbReference>
<keyword evidence="10 18" id="KW-0456">Lyase</keyword>
<dbReference type="AlphaFoldDB" id="W6JXJ8"/>
<dbReference type="GO" id="GO:0003684">
    <property type="term" value="F:damaged DNA binding"/>
    <property type="evidence" value="ECO:0007669"/>
    <property type="project" value="InterPro"/>
</dbReference>
<keyword evidence="7" id="KW-0862">Zinc</keyword>
<dbReference type="SMART" id="SM01232">
    <property type="entry name" value="H2TH"/>
    <property type="match status" value="1"/>
</dbReference>
<keyword evidence="9" id="KW-0234">DNA repair</keyword>
<evidence type="ECO:0000313" key="19">
    <source>
        <dbReference type="Proteomes" id="UP000035763"/>
    </source>
</evidence>
<sequence>MPEGDTVWRTAERLHRALAGQPLTALELRWGDLGALDLLPATTTAVRARGKHLLHELDSGVTIHSHLKMEGSWRIAATAEVTRRTRANPQLRILAETAAWSALGLRLGLVEVWPSSESATRLAYLGPDILGPDWDPESAVANLHRQPATAIGVALLDQRNLAGIGTFWAAEALFRYRRNPWTAAVESTRDDLESLVEWTQGMMRRSAATGHQTSTGRTERDATAYVHGRSGRPCRRCGTTVRVAPLGQAPRARVFFYCPSCQGGLAPTDEGTTQVPLGASGVKSPRRRR</sequence>
<feature type="region of interest" description="Disordered" evidence="15">
    <location>
        <begin position="267"/>
        <end position="289"/>
    </location>
</feature>
<dbReference type="EC" id="4.2.99.18" evidence="2"/>
<dbReference type="Proteomes" id="UP000035763">
    <property type="component" value="Unassembled WGS sequence"/>
</dbReference>
<dbReference type="EMBL" id="CAJA01000264">
    <property type="protein sequence ID" value="CCH73837.1"/>
    <property type="molecule type" value="Genomic_DNA"/>
</dbReference>
<evidence type="ECO:0000256" key="9">
    <source>
        <dbReference type="ARBA" id="ARBA00023204"/>
    </source>
</evidence>
<dbReference type="SUPFAM" id="SSF81624">
    <property type="entry name" value="N-terminal domain of MutM-like DNA repair proteins"/>
    <property type="match status" value="1"/>
</dbReference>
<comment type="catalytic activity">
    <reaction evidence="13">
        <text>2'-deoxyribonucleotide-(2'-deoxyribose 5'-phosphate)-2'-deoxyribonucleotide-DNA = a 3'-end 2'-deoxyribonucleotide-(2,3-dehydro-2,3-deoxyribose 5'-phosphate)-DNA + a 5'-end 5'-phospho-2'-deoxyribonucleoside-DNA + H(+)</text>
        <dbReference type="Rhea" id="RHEA:66592"/>
        <dbReference type="Rhea" id="RHEA-COMP:13180"/>
        <dbReference type="Rhea" id="RHEA-COMP:16897"/>
        <dbReference type="Rhea" id="RHEA-COMP:17067"/>
        <dbReference type="ChEBI" id="CHEBI:15378"/>
        <dbReference type="ChEBI" id="CHEBI:136412"/>
        <dbReference type="ChEBI" id="CHEBI:157695"/>
        <dbReference type="ChEBI" id="CHEBI:167181"/>
        <dbReference type="EC" id="4.2.99.18"/>
    </reaction>
</comment>
<dbReference type="GO" id="GO:0000703">
    <property type="term" value="F:oxidized pyrimidine nucleobase lesion DNA N-glycosylase activity"/>
    <property type="evidence" value="ECO:0007669"/>
    <property type="project" value="TreeGrafter"/>
</dbReference>
<dbReference type="GO" id="GO:0008270">
    <property type="term" value="F:zinc ion binding"/>
    <property type="evidence" value="ECO:0007669"/>
    <property type="project" value="UniProtKB-KW"/>
</dbReference>
<keyword evidence="4" id="KW-0227">DNA damage</keyword>
<dbReference type="STRING" id="1193182.BN11_3360003"/>
<dbReference type="InterPro" id="IPR010979">
    <property type="entry name" value="Ribosomal_uS13-like_H2TH"/>
</dbReference>
<evidence type="ECO:0000256" key="3">
    <source>
        <dbReference type="ARBA" id="ARBA00022723"/>
    </source>
</evidence>
<dbReference type="SMART" id="SM00898">
    <property type="entry name" value="Fapy_DNA_glyco"/>
    <property type="match status" value="1"/>
</dbReference>
<keyword evidence="8" id="KW-0238">DNA-binding</keyword>
<dbReference type="Gene3D" id="1.10.8.50">
    <property type="match status" value="1"/>
</dbReference>
<comment type="caution">
    <text evidence="18">The sequence shown here is derived from an EMBL/GenBank/DDBJ whole genome shotgun (WGS) entry which is preliminary data.</text>
</comment>
<dbReference type="InterPro" id="IPR044090">
    <property type="entry name" value="Nei2_N"/>
</dbReference>
<dbReference type="PANTHER" id="PTHR42697">
    <property type="entry name" value="ENDONUCLEASE 8"/>
    <property type="match status" value="1"/>
</dbReference>
<proteinExistence type="inferred from homology"/>
<dbReference type="InterPro" id="IPR015886">
    <property type="entry name" value="H2TH_FPG"/>
</dbReference>
<evidence type="ECO:0000256" key="2">
    <source>
        <dbReference type="ARBA" id="ARBA00012720"/>
    </source>
</evidence>
<dbReference type="OrthoDB" id="9800855at2"/>
<dbReference type="Gene3D" id="3.20.190.10">
    <property type="entry name" value="MutM-like, N-terminal"/>
    <property type="match status" value="1"/>
</dbReference>
<evidence type="ECO:0000256" key="14">
    <source>
        <dbReference type="PROSITE-ProRule" id="PRU00391"/>
    </source>
</evidence>
<evidence type="ECO:0000256" key="1">
    <source>
        <dbReference type="ARBA" id="ARBA00009409"/>
    </source>
</evidence>
<dbReference type="InterPro" id="IPR012319">
    <property type="entry name" value="FPG_cat"/>
</dbReference>
<name>W6JXJ8_9MICO</name>
<reference evidence="18 19" key="1">
    <citation type="journal article" date="2013" name="ISME J.">
        <title>A metabolic model for members of the genus Tetrasphaera involved in enhanced biological phosphorus removal.</title>
        <authorList>
            <person name="Kristiansen R."/>
            <person name="Nguyen H.T.T."/>
            <person name="Saunders A.M."/>
            <person name="Nielsen J.L."/>
            <person name="Wimmer R."/>
            <person name="Le V.Q."/>
            <person name="McIlroy S.J."/>
            <person name="Petrovski S."/>
            <person name="Seviour R.J."/>
            <person name="Calteau A."/>
            <person name="Nielsen K.L."/>
            <person name="Nielsen P.H."/>
        </authorList>
    </citation>
    <scope>NUCLEOTIDE SEQUENCE [LARGE SCALE GENOMIC DNA]</scope>
    <source>
        <strain evidence="18 19">Ben110</strain>
    </source>
</reference>
<dbReference type="PANTHER" id="PTHR42697:SF1">
    <property type="entry name" value="ENDONUCLEASE 8"/>
    <property type="match status" value="1"/>
</dbReference>
<keyword evidence="19" id="KW-1185">Reference proteome</keyword>
<dbReference type="SUPFAM" id="SSF46946">
    <property type="entry name" value="S13-like H2TH domain"/>
    <property type="match status" value="1"/>
</dbReference>
<dbReference type="CDD" id="cd08971">
    <property type="entry name" value="AcNei2_N"/>
    <property type="match status" value="1"/>
</dbReference>
<organism evidence="18 19">
    <name type="scientific">Nostocoides australiense Ben110</name>
    <dbReference type="NCBI Taxonomy" id="1193182"/>
    <lineage>
        <taxon>Bacteria</taxon>
        <taxon>Bacillati</taxon>
        <taxon>Actinomycetota</taxon>
        <taxon>Actinomycetes</taxon>
        <taxon>Micrococcales</taxon>
        <taxon>Intrasporangiaceae</taxon>
        <taxon>Nostocoides</taxon>
    </lineage>
</organism>
<dbReference type="PROSITE" id="PS51068">
    <property type="entry name" value="FPG_CAT"/>
    <property type="match status" value="1"/>
</dbReference>
<feature type="region of interest" description="Disordered" evidence="15">
    <location>
        <begin position="205"/>
        <end position="229"/>
    </location>
</feature>
<dbReference type="SUPFAM" id="SSF57716">
    <property type="entry name" value="Glucocorticoid receptor-like (DNA-binding domain)"/>
    <property type="match status" value="1"/>
</dbReference>
<dbReference type="Pfam" id="PF06831">
    <property type="entry name" value="H2TH"/>
    <property type="match status" value="1"/>
</dbReference>
<dbReference type="InterPro" id="IPR035937">
    <property type="entry name" value="FPG_N"/>
</dbReference>
<accession>W6JXJ8</accession>
<dbReference type="InterPro" id="IPR015887">
    <property type="entry name" value="DNA_glyclase_Znf_dom_DNA_BS"/>
</dbReference>
<keyword evidence="5 14" id="KW-0863">Zinc-finger</keyword>
<comment type="similarity">
    <text evidence="1">Belongs to the FPG family.</text>
</comment>
<evidence type="ECO:0000256" key="12">
    <source>
        <dbReference type="ARBA" id="ARBA00023295"/>
    </source>
</evidence>
<keyword evidence="6 18" id="KW-0378">Hydrolase</keyword>
<evidence type="ECO:0000256" key="11">
    <source>
        <dbReference type="ARBA" id="ARBA00023268"/>
    </source>
</evidence>
<evidence type="ECO:0000256" key="4">
    <source>
        <dbReference type="ARBA" id="ARBA00022763"/>
    </source>
</evidence>
<keyword evidence="12 18" id="KW-0326">Glycosidase</keyword>
<evidence type="ECO:0000256" key="15">
    <source>
        <dbReference type="SAM" id="MobiDB-lite"/>
    </source>
</evidence>
<dbReference type="GO" id="GO:0006284">
    <property type="term" value="P:base-excision repair"/>
    <property type="evidence" value="ECO:0007669"/>
    <property type="project" value="InterPro"/>
</dbReference>
<dbReference type="InterPro" id="IPR000214">
    <property type="entry name" value="Znf_DNA_glyclase/AP_lyase"/>
</dbReference>
<dbReference type="PROSITE" id="PS51066">
    <property type="entry name" value="ZF_FPG_2"/>
    <property type="match status" value="1"/>
</dbReference>
<evidence type="ECO:0000259" key="17">
    <source>
        <dbReference type="PROSITE" id="PS51068"/>
    </source>
</evidence>
<keyword evidence="11" id="KW-0511">Multifunctional enzyme</keyword>
<evidence type="ECO:0000256" key="5">
    <source>
        <dbReference type="ARBA" id="ARBA00022771"/>
    </source>
</evidence>
<evidence type="ECO:0000256" key="8">
    <source>
        <dbReference type="ARBA" id="ARBA00023125"/>
    </source>
</evidence>
<evidence type="ECO:0000256" key="6">
    <source>
        <dbReference type="ARBA" id="ARBA00022801"/>
    </source>
</evidence>
<evidence type="ECO:0000256" key="13">
    <source>
        <dbReference type="ARBA" id="ARBA00044632"/>
    </source>
</evidence>
<evidence type="ECO:0000256" key="7">
    <source>
        <dbReference type="ARBA" id="ARBA00022833"/>
    </source>
</evidence>
<gene>
    <name evidence="18" type="ORF">BN11_3360003</name>
</gene>
<feature type="domain" description="FPG-type" evidence="16">
    <location>
        <begin position="225"/>
        <end position="263"/>
    </location>
</feature>
<dbReference type="PROSITE" id="PS01242">
    <property type="entry name" value="ZF_FPG_1"/>
    <property type="match status" value="1"/>
</dbReference>
<dbReference type="Pfam" id="PF01149">
    <property type="entry name" value="Fapy_DNA_glyco"/>
    <property type="match status" value="1"/>
</dbReference>
<evidence type="ECO:0000259" key="16">
    <source>
        <dbReference type="PROSITE" id="PS51066"/>
    </source>
</evidence>
<keyword evidence="3" id="KW-0479">Metal-binding</keyword>
<protein>
    <recommendedName>
        <fullName evidence="2">DNA-(apurinic or apyrimidinic site) lyase</fullName>
        <ecNumber evidence="2">4.2.99.18</ecNumber>
    </recommendedName>
</protein>
<evidence type="ECO:0000256" key="10">
    <source>
        <dbReference type="ARBA" id="ARBA00023239"/>
    </source>
</evidence>